<accession>A0A3P6D3K6</accession>
<dbReference type="SMART" id="SM00724">
    <property type="entry name" value="TLC"/>
    <property type="match status" value="1"/>
</dbReference>
<evidence type="ECO:0000256" key="1">
    <source>
        <dbReference type="ARBA" id="ARBA00004141"/>
    </source>
</evidence>
<sequence>MEEDYIRVINITMFGVISWGLIFILLRRIFSNYSFDFSTRIVSALHATVAVILATLTIQDWSCPVCPTASMSTIQQMETMAFSLSYMTYDLICSNFVQLLSIDNAVHHSICILGFVAGLCSRECGSEIVAALWIGEISTPFLNLRVILKEIGYRDTDLNLAADVISFSICSLINKGLARMVGGPYLVYVTISVDSPFLIKAMALGLQLVSAFWFYKILKMMRYKLIKKSIPTENLLG</sequence>
<evidence type="ECO:0000256" key="2">
    <source>
        <dbReference type="ARBA" id="ARBA00022692"/>
    </source>
</evidence>
<comment type="subcellular location">
    <subcellularLocation>
        <location evidence="1">Membrane</location>
        <topology evidence="1">Multi-pass membrane protein</topology>
    </subcellularLocation>
</comment>
<feature type="transmembrane region" description="Helical" evidence="6">
    <location>
        <begin position="197"/>
        <end position="218"/>
    </location>
</feature>
<keyword evidence="4 5" id="KW-0472">Membrane</keyword>
<reference evidence="8" key="1">
    <citation type="submission" date="2018-11" db="EMBL/GenBank/DDBJ databases">
        <authorList>
            <consortium name="Genoscope - CEA"/>
            <person name="William W."/>
        </authorList>
    </citation>
    <scope>NUCLEOTIDE SEQUENCE</scope>
</reference>
<dbReference type="EMBL" id="LR031874">
    <property type="protein sequence ID" value="VDD25687.1"/>
    <property type="molecule type" value="Genomic_DNA"/>
</dbReference>
<name>A0A3P6D3K6_BRAOL</name>
<dbReference type="AlphaFoldDB" id="A0A3P6D3K6"/>
<dbReference type="PROSITE" id="PS50922">
    <property type="entry name" value="TLC"/>
    <property type="match status" value="1"/>
</dbReference>
<evidence type="ECO:0000313" key="8">
    <source>
        <dbReference type="EMBL" id="VDD25687.1"/>
    </source>
</evidence>
<protein>
    <recommendedName>
        <fullName evidence="7">TLC domain-containing protein</fullName>
    </recommendedName>
</protein>
<dbReference type="PANTHER" id="PTHR31898:SF6">
    <property type="entry name" value="TLC DOMAIN-CONTAINING PROTEIN"/>
    <property type="match status" value="1"/>
</dbReference>
<dbReference type="Pfam" id="PF03798">
    <property type="entry name" value="TRAM_LAG1_CLN8"/>
    <property type="match status" value="1"/>
</dbReference>
<evidence type="ECO:0000256" key="3">
    <source>
        <dbReference type="ARBA" id="ARBA00022989"/>
    </source>
</evidence>
<dbReference type="GO" id="GO:0016020">
    <property type="term" value="C:membrane"/>
    <property type="evidence" value="ECO:0007669"/>
    <property type="project" value="UniProtKB-SubCell"/>
</dbReference>
<evidence type="ECO:0000256" key="4">
    <source>
        <dbReference type="ARBA" id="ARBA00023136"/>
    </source>
</evidence>
<dbReference type="PANTHER" id="PTHR31898">
    <property type="entry name" value="TRANSMEMBRANE PROTEIN 136"/>
    <property type="match status" value="1"/>
</dbReference>
<evidence type="ECO:0000259" key="7">
    <source>
        <dbReference type="PROSITE" id="PS50922"/>
    </source>
</evidence>
<proteinExistence type="predicted"/>
<evidence type="ECO:0000256" key="5">
    <source>
        <dbReference type="PROSITE-ProRule" id="PRU00205"/>
    </source>
</evidence>
<gene>
    <name evidence="8" type="ORF">BOLC2T11011H</name>
</gene>
<keyword evidence="2 5" id="KW-0812">Transmembrane</keyword>
<dbReference type="InterPro" id="IPR006634">
    <property type="entry name" value="TLC-dom"/>
</dbReference>
<feature type="domain" description="TLC" evidence="7">
    <location>
        <begin position="32"/>
        <end position="226"/>
    </location>
</feature>
<organism evidence="8">
    <name type="scientific">Brassica oleracea</name>
    <name type="common">Wild cabbage</name>
    <dbReference type="NCBI Taxonomy" id="3712"/>
    <lineage>
        <taxon>Eukaryota</taxon>
        <taxon>Viridiplantae</taxon>
        <taxon>Streptophyta</taxon>
        <taxon>Embryophyta</taxon>
        <taxon>Tracheophyta</taxon>
        <taxon>Spermatophyta</taxon>
        <taxon>Magnoliopsida</taxon>
        <taxon>eudicotyledons</taxon>
        <taxon>Gunneridae</taxon>
        <taxon>Pentapetalae</taxon>
        <taxon>rosids</taxon>
        <taxon>malvids</taxon>
        <taxon>Brassicales</taxon>
        <taxon>Brassicaceae</taxon>
        <taxon>Brassiceae</taxon>
        <taxon>Brassica</taxon>
    </lineage>
</organism>
<feature type="transmembrane region" description="Helical" evidence="6">
    <location>
        <begin position="6"/>
        <end position="26"/>
    </location>
</feature>
<dbReference type="InterPro" id="IPR042512">
    <property type="entry name" value="TLCD5"/>
</dbReference>
<keyword evidence="3 6" id="KW-1133">Transmembrane helix</keyword>
<evidence type="ECO:0000256" key="6">
    <source>
        <dbReference type="SAM" id="Phobius"/>
    </source>
</evidence>